<dbReference type="PROSITE" id="PS00133">
    <property type="entry name" value="CARBOXYPEPT_ZN_2"/>
    <property type="match status" value="1"/>
</dbReference>
<dbReference type="InterPro" id="IPR029062">
    <property type="entry name" value="Class_I_gatase-like"/>
</dbReference>
<protein>
    <recommendedName>
        <fullName evidence="11">carboxypeptidase T</fullName>
        <ecNumber evidence="11">3.4.17.18</ecNumber>
    </recommendedName>
</protein>
<dbReference type="PRINTS" id="PR00765">
    <property type="entry name" value="CRBOXYPTASEA"/>
</dbReference>
<dbReference type="GO" id="GO:0005615">
    <property type="term" value="C:extracellular space"/>
    <property type="evidence" value="ECO:0007669"/>
    <property type="project" value="TreeGrafter"/>
</dbReference>
<keyword evidence="4" id="KW-0645">Protease</keyword>
<keyword evidence="9" id="KW-0482">Metalloprotease</keyword>
<evidence type="ECO:0000256" key="4">
    <source>
        <dbReference type="ARBA" id="ARBA00022670"/>
    </source>
</evidence>
<dbReference type="FunFam" id="3.40.630.10:FF:000084">
    <property type="entry name" value="Carboxypeptidase B2"/>
    <property type="match status" value="1"/>
</dbReference>
<dbReference type="AlphaFoldDB" id="Q2SQD4"/>
<keyword evidence="6" id="KW-0732">Signal</keyword>
<keyword evidence="5" id="KW-0479">Metal-binding</keyword>
<dbReference type="EC" id="3.4.17.18" evidence="11"/>
<comment type="similarity">
    <text evidence="2 12">Belongs to the peptidase M14 family.</text>
</comment>
<organism evidence="14 15">
    <name type="scientific">Hahella chejuensis (strain KCTC 2396)</name>
    <dbReference type="NCBI Taxonomy" id="349521"/>
    <lineage>
        <taxon>Bacteria</taxon>
        <taxon>Pseudomonadati</taxon>
        <taxon>Pseudomonadota</taxon>
        <taxon>Gammaproteobacteria</taxon>
        <taxon>Oceanospirillales</taxon>
        <taxon>Hahellaceae</taxon>
        <taxon>Hahella</taxon>
    </lineage>
</organism>
<keyword evidence="8" id="KW-0862">Zinc</keyword>
<evidence type="ECO:0000256" key="1">
    <source>
        <dbReference type="ARBA" id="ARBA00001947"/>
    </source>
</evidence>
<evidence type="ECO:0000256" key="11">
    <source>
        <dbReference type="ARBA" id="ARBA00066554"/>
    </source>
</evidence>
<dbReference type="HOGENOM" id="CLU_012481_0_0_6"/>
<proteinExistence type="inferred from homology"/>
<evidence type="ECO:0000256" key="8">
    <source>
        <dbReference type="ARBA" id="ARBA00022833"/>
    </source>
</evidence>
<evidence type="ECO:0000256" key="3">
    <source>
        <dbReference type="ARBA" id="ARBA00022645"/>
    </source>
</evidence>
<evidence type="ECO:0000256" key="12">
    <source>
        <dbReference type="PROSITE-ProRule" id="PRU01379"/>
    </source>
</evidence>
<evidence type="ECO:0000256" key="9">
    <source>
        <dbReference type="ARBA" id="ARBA00023049"/>
    </source>
</evidence>
<dbReference type="GO" id="GO:0004181">
    <property type="term" value="F:metallocarboxypeptidase activity"/>
    <property type="evidence" value="ECO:0007669"/>
    <property type="project" value="InterPro"/>
</dbReference>
<evidence type="ECO:0000313" key="15">
    <source>
        <dbReference type="Proteomes" id="UP000000238"/>
    </source>
</evidence>
<dbReference type="GO" id="GO:0008270">
    <property type="term" value="F:zinc ion binding"/>
    <property type="evidence" value="ECO:0007669"/>
    <property type="project" value="InterPro"/>
</dbReference>
<dbReference type="KEGG" id="hch:HCH_00225"/>
<dbReference type="SMART" id="SM00631">
    <property type="entry name" value="Zn_pept"/>
    <property type="match status" value="1"/>
</dbReference>
<evidence type="ECO:0000256" key="2">
    <source>
        <dbReference type="ARBA" id="ARBA00005988"/>
    </source>
</evidence>
<dbReference type="InterPro" id="IPR000834">
    <property type="entry name" value="Peptidase_M14"/>
</dbReference>
<dbReference type="EMBL" id="CP000155">
    <property type="protein sequence ID" value="ABC27140.1"/>
    <property type="molecule type" value="Genomic_DNA"/>
</dbReference>
<dbReference type="Pfam" id="PF00246">
    <property type="entry name" value="Peptidase_M14"/>
    <property type="match status" value="1"/>
</dbReference>
<dbReference type="Pfam" id="PF20773">
    <property type="entry name" value="InhA-like_MAM"/>
    <property type="match status" value="2"/>
</dbReference>
<dbReference type="SUPFAM" id="SSF53187">
    <property type="entry name" value="Zn-dependent exopeptidases"/>
    <property type="match status" value="1"/>
</dbReference>
<dbReference type="STRING" id="349521.HCH_00225"/>
<feature type="domain" description="Peptidase M14" evidence="13">
    <location>
        <begin position="105"/>
        <end position="440"/>
    </location>
</feature>
<keyword evidence="7" id="KW-0378">Hydrolase</keyword>
<dbReference type="CDD" id="cd03859">
    <property type="entry name" value="M14_CPT"/>
    <property type="match status" value="1"/>
</dbReference>
<accession>Q2SQD4</accession>
<dbReference type="InterPro" id="IPR057247">
    <property type="entry name" value="CARBOXYPEPT_ZN_2"/>
</dbReference>
<evidence type="ECO:0000256" key="6">
    <source>
        <dbReference type="ARBA" id="ARBA00022729"/>
    </source>
</evidence>
<comment type="cofactor">
    <cofactor evidence="1">
        <name>Zn(2+)</name>
        <dbReference type="ChEBI" id="CHEBI:29105"/>
    </cofactor>
</comment>
<evidence type="ECO:0000256" key="5">
    <source>
        <dbReference type="ARBA" id="ARBA00022723"/>
    </source>
</evidence>
<dbReference type="InterPro" id="IPR033810">
    <property type="entry name" value="Carboxypeptidase_T"/>
</dbReference>
<dbReference type="SUPFAM" id="SSF52317">
    <property type="entry name" value="Class I glutamine amidotransferase-like"/>
    <property type="match status" value="1"/>
</dbReference>
<feature type="active site" description="Proton donor/acceptor" evidence="12">
    <location>
        <position position="399"/>
    </location>
</feature>
<dbReference type="eggNOG" id="COG4412">
    <property type="taxonomic scope" value="Bacteria"/>
</dbReference>
<dbReference type="PANTHER" id="PTHR11705">
    <property type="entry name" value="PROTEASE FAMILY M14 CARBOXYPEPTIDASE A,B"/>
    <property type="match status" value="1"/>
</dbReference>
<dbReference type="RefSeq" id="WP_011394217.1">
    <property type="nucleotide sequence ID" value="NC_007645.1"/>
</dbReference>
<name>Q2SQD4_HAHCH</name>
<dbReference type="GO" id="GO:0006508">
    <property type="term" value="P:proteolysis"/>
    <property type="evidence" value="ECO:0007669"/>
    <property type="project" value="UniProtKB-KW"/>
</dbReference>
<reference evidence="14 15" key="1">
    <citation type="journal article" date="2005" name="Nucleic Acids Res.">
        <title>Genomic blueprint of Hahella chejuensis, a marine microbe producing an algicidal agent.</title>
        <authorList>
            <person name="Jeong H."/>
            <person name="Yim J.H."/>
            <person name="Lee C."/>
            <person name="Choi S.-H."/>
            <person name="Park Y.K."/>
            <person name="Yoon S.H."/>
            <person name="Hur C.-G."/>
            <person name="Kang H.-Y."/>
            <person name="Kim D."/>
            <person name="Lee H.H."/>
            <person name="Park K.H."/>
            <person name="Park S.-H."/>
            <person name="Park H.-S."/>
            <person name="Lee H.K."/>
            <person name="Oh T.K."/>
            <person name="Kim J.F."/>
        </authorList>
    </citation>
    <scope>NUCLEOTIDE SEQUENCE [LARGE SCALE GENOMIC DNA]</scope>
    <source>
        <strain evidence="14 15">KCTC 2396</strain>
    </source>
</reference>
<dbReference type="PANTHER" id="PTHR11705:SF143">
    <property type="entry name" value="SLL0236 PROTEIN"/>
    <property type="match status" value="1"/>
</dbReference>
<evidence type="ECO:0000256" key="7">
    <source>
        <dbReference type="ARBA" id="ARBA00022801"/>
    </source>
</evidence>
<dbReference type="PROSITE" id="PS00132">
    <property type="entry name" value="CARBOXYPEPT_ZN_1"/>
    <property type="match status" value="1"/>
</dbReference>
<dbReference type="OrthoDB" id="5294005at2"/>
<evidence type="ECO:0000259" key="13">
    <source>
        <dbReference type="PROSITE" id="PS52035"/>
    </source>
</evidence>
<dbReference type="Gene3D" id="3.40.630.10">
    <property type="entry name" value="Zn peptidases"/>
    <property type="match status" value="1"/>
</dbReference>
<dbReference type="InterPro" id="IPR057246">
    <property type="entry name" value="CARBOXYPEPT_ZN_1"/>
</dbReference>
<evidence type="ECO:0000256" key="10">
    <source>
        <dbReference type="ARBA" id="ARBA00050859"/>
    </source>
</evidence>
<gene>
    <name evidence="14" type="ordered locus">HCH_00225</name>
</gene>
<dbReference type="Proteomes" id="UP000000238">
    <property type="component" value="Chromosome"/>
</dbReference>
<dbReference type="PROSITE" id="PS52035">
    <property type="entry name" value="PEPTIDASE_M14"/>
    <property type="match status" value="1"/>
</dbReference>
<evidence type="ECO:0000313" key="14">
    <source>
        <dbReference type="EMBL" id="ABC27140.1"/>
    </source>
</evidence>
<dbReference type="eggNOG" id="COG2866">
    <property type="taxonomic scope" value="Bacteria"/>
</dbReference>
<comment type="catalytic activity">
    <reaction evidence="10">
        <text>Releases a C-terminal residue, which may be hydrophobic or positively charged.</text>
        <dbReference type="EC" id="3.4.17.18"/>
    </reaction>
</comment>
<sequence length="993" mass="110802">MKLVRWLALICTILPGVALAGQLSMARITLNSGDELKSAKKLGLDIVHYHKLKNLTAGVKGESFTVEAVLSPIDKEKLDKAGIKWEPMQMTSQFRSAFSASGETAYHSFDEPELGIEDRLYALAEKYPALVTLYKIGESHQGRPLIVAKLTRKTWWERWFDRGGDLKEGYGVSHQPPGRKKPEVFYVATHHAREWVATQMAMRYLDYLTENYGKIERITKLLNHNELWIMPVANPDGYEYTFTNERLWRKNLRDNDGDGQITLQDGVDLNRNFAEHWGLDDEGSSPVMSDQTYRGPSAESEPETVALTSFIQAHDFRFTLSYHTYSNLILYPFGWQVQTPSFDNPIFVAQAGTDDNPAIYDSIIEAGYDPGVSADLYTTNGDFTDWSYGALGIPSYTVELTSGQDKEGNAYGFEFPDDEKMLQAVFNDNLEFALTLAESARRPDSPVSAVGIETEDVYHEPLTTSWGASQSIDILAKRRIGDRSFLVYQVDGGPPKLTRFRRSFGDRYNTEQGTYFNRYEAKVRGQAVGSTITYWIKTVKGEEFGPYSYTVEKASGAKVLVVAAEDYTGEYPVYENNTAPNYLTYYTDALDGAGYTYDVWDVDARGAVPLAREVMSHYDAVIWYTGDDFVSTVLEGFQAHEQMKLQAREYINYWDGKVMATGQGLSEASTVYAQFNDDFFQYYMGAFLHLETSGLGKEGNALDVVGQDDDPIMAGLRFSLNGGDSANNQQTPDSFLVTSSFVDEYHQTLAATYDRPGGGFNPTSGTHYVYSQQADQSYKRLGGTIEVPADAPYITFNMAHETEADWDFVFVEIAEQGSDNWTTLPEANGLTSQNTGESCTSGWIDLHPTLAHYMDASCNPTGTTGQWNAMSGSSAGFRTMLFDLSAYAGKTVEIYITYASDWGTQGLGVFVDDVKVGENDAEDFEDGFGQWEPGAPDGAFNINNWENIEGAGFVDGPVIRDEDTIYMGFGLEGVDGYENRVKLIERSMNYFGL</sequence>
<keyword evidence="3 14" id="KW-0121">Carboxypeptidase</keyword>
<keyword evidence="15" id="KW-1185">Reference proteome</keyword>